<accession>A0A1J1GWU2</accession>
<organism evidence="2 3">
    <name type="scientific">Plasmodium gallinaceum</name>
    <dbReference type="NCBI Taxonomy" id="5849"/>
    <lineage>
        <taxon>Eukaryota</taxon>
        <taxon>Sar</taxon>
        <taxon>Alveolata</taxon>
        <taxon>Apicomplexa</taxon>
        <taxon>Aconoidasida</taxon>
        <taxon>Haemosporida</taxon>
        <taxon>Plasmodiidae</taxon>
        <taxon>Plasmodium</taxon>
        <taxon>Plasmodium (Haemamoeba)</taxon>
    </lineage>
</organism>
<dbReference type="EMBL" id="CVMV01000038">
    <property type="protein sequence ID" value="CRG95487.1"/>
    <property type="molecule type" value="Genomic_DNA"/>
</dbReference>
<evidence type="ECO:0000313" key="2">
    <source>
        <dbReference type="EMBL" id="CRG95487.1"/>
    </source>
</evidence>
<dbReference type="RefSeq" id="XP_028528296.1">
    <property type="nucleotide sequence ID" value="XM_028671667.1"/>
</dbReference>
<sequence>MFSYSVVIVYIFFFLILIFQYFCNKSFEISNKNLNIVSNLIGARVLTEQQLSPIIRTVRSSSDIECELVELHEFIHKVLFDKSGKLSSNFTGDNTVEYTNWISNKNMDIVRALNTHPEPNNKYFLNNFVYLWSKLAEEFDVYSYVNWVYQVMLNGRIFNNKPRTIPLLSSTSPSSITPATSAVSSLVNNTLSEIITNASSISTSQLKNLTTLTPSIETETIITSENNSSLLMPVEHSNLHKAFCWFFYDPKNFIALYIPLVVVGRLLFFIYLYKQNTHTRSVLGKGNPKKKKGKRRMHKMDNGYNIHEHSEFPPIYPV</sequence>
<feature type="transmembrane region" description="Helical" evidence="1">
    <location>
        <begin position="6"/>
        <end position="23"/>
    </location>
</feature>
<gene>
    <name evidence="2" type="ORF">PGAL8A_00268900</name>
</gene>
<comment type="caution">
    <text evidence="2">The sequence shown here is derived from an EMBL/GenBank/DDBJ whole genome shotgun (WGS) entry which is preliminary data.</text>
</comment>
<dbReference type="AlphaFoldDB" id="A0A1J1GWU2"/>
<dbReference type="GeneID" id="39731219"/>
<keyword evidence="1" id="KW-0812">Transmembrane</keyword>
<keyword evidence="1" id="KW-1133">Transmembrane helix</keyword>
<evidence type="ECO:0000313" key="3">
    <source>
        <dbReference type="Proteomes" id="UP000220797"/>
    </source>
</evidence>
<dbReference type="Proteomes" id="UP000220797">
    <property type="component" value="Unassembled WGS sequence"/>
</dbReference>
<reference evidence="2" key="1">
    <citation type="submission" date="2015-04" db="EMBL/GenBank/DDBJ databases">
        <authorList>
            <consortium name="Pathogen Informatics"/>
        </authorList>
    </citation>
    <scope>NUCLEOTIDE SEQUENCE [LARGE SCALE GENOMIC DNA]</scope>
    <source>
        <strain evidence="2">8A</strain>
    </source>
</reference>
<keyword evidence="1" id="KW-0472">Membrane</keyword>
<evidence type="ECO:0000256" key="1">
    <source>
        <dbReference type="SAM" id="Phobius"/>
    </source>
</evidence>
<dbReference type="VEuPathDB" id="PlasmoDB:PGAL8A_00268900"/>
<keyword evidence="3" id="KW-1185">Reference proteome</keyword>
<proteinExistence type="predicted"/>
<name>A0A1J1GWU2_PLAGA</name>
<protein>
    <submittedName>
        <fullName evidence="2">PIR-like protein</fullName>
    </submittedName>
</protein>
<feature type="transmembrane region" description="Helical" evidence="1">
    <location>
        <begin position="253"/>
        <end position="273"/>
    </location>
</feature>